<reference evidence="1" key="1">
    <citation type="submission" date="2016-05" db="EMBL/GenBank/DDBJ databases">
        <title>WGS assembly of Xenopus laevis.</title>
        <authorList>
            <person name="Session A."/>
            <person name="Uno Y."/>
            <person name="Kwon T."/>
            <person name="Chapman J."/>
            <person name="Toyoda A."/>
            <person name="Takahashi S."/>
            <person name="Fukui A."/>
            <person name="Hikosaka A."/>
            <person name="Putnam N."/>
            <person name="Stites J."/>
            <person name="Van Heeringen S."/>
            <person name="Quigley I."/>
            <person name="Heinz S."/>
            <person name="Hellsten U."/>
            <person name="Lyons J."/>
            <person name="Suzuki A."/>
            <person name="Kondo M."/>
            <person name="Ogino H."/>
            <person name="Ochi H."/>
            <person name="Bogdanovic O."/>
            <person name="Lister R."/>
            <person name="Georgiou G."/>
            <person name="Paranjpe S."/>
            <person name="Van Kruijsbergen I."/>
            <person name="Mozaffari S."/>
            <person name="Shu S."/>
            <person name="Schmutz J."/>
            <person name="Jenkins J."/>
            <person name="Grimwood J."/>
            <person name="Carlson J."/>
            <person name="Mitros T."/>
            <person name="Simakov O."/>
            <person name="Heald R."/>
            <person name="Miller K."/>
            <person name="Haudenschild C."/>
            <person name="Kuroki Y."/>
            <person name="Tanaka T."/>
            <person name="Michiue T."/>
            <person name="Watanabe M."/>
            <person name="Kinoshita T."/>
            <person name="Ohta Y."/>
            <person name="Mawaribuchi S."/>
            <person name="Suzuki Y."/>
            <person name="Haramoto Y."/>
            <person name="Yamamoto T."/>
            <person name="Takagi C."/>
            <person name="Kitzman J."/>
            <person name="Shendure J."/>
            <person name="Nakayama T."/>
            <person name="Izutsu Y."/>
            <person name="Robert J."/>
            <person name="Dichmann D."/>
            <person name="Flajnik M."/>
            <person name="Houston D."/>
            <person name="Marcotte E."/>
            <person name="Wallingford J."/>
            <person name="Ito Y."/>
            <person name="Asashima M."/>
            <person name="Ueno N."/>
            <person name="Matsuda Y."/>
            <person name="Jan Veenstra G."/>
            <person name="Fujiyama A."/>
            <person name="Harland R."/>
            <person name="Taira M."/>
            <person name="Rokhsar D.S."/>
        </authorList>
    </citation>
    <scope>NUCLEOTIDE SEQUENCE</scope>
    <source>
        <strain evidence="1">J</strain>
        <tissue evidence="1">Blood</tissue>
    </source>
</reference>
<dbReference type="AlphaFoldDB" id="A0A974GZJ5"/>
<evidence type="ECO:0000313" key="1">
    <source>
        <dbReference type="EMBL" id="OCT56613.1"/>
    </source>
</evidence>
<accession>A0A974GZJ5</accession>
<sequence length="354" mass="37433">MVSPFSDVSIEGNGLVDDDEAGVLVSCMDVAVGEESVDEETEVDSLSMAELAVGQDTVLELVSLVSEVIIEGKELVEDDESRLLVSGVDFTDDSVSEEKEVNSLSANKLVALSDTVLELVLPFSDVTIEGNVLLDNTEVGVLACGIDVAVDEESVDEETEVDSLSLVELGVSPDTILELVSPVSEVTIEGKELVDDDEPGVLVSGVDVSEDSVCNELVDDDEEGMLVSCMDVTVGEEFIDEETEVDSLSMAELSVGPDTVLELISPASEVVIEGKKLVDKDDPGVLDSGVDVSKDSVYEDTEVNSLSATELVVSSDTELELISIFSDVIIEGKELVDDDVARVRVSGMDVAVGE</sequence>
<gene>
    <name evidence="1" type="ORF">XELAEV_18004610mg</name>
</gene>
<name>A0A974GZJ5_XENLA</name>
<proteinExistence type="predicted"/>
<dbReference type="Proteomes" id="UP000694892">
    <property type="component" value="Unassembled WGS sequence"/>
</dbReference>
<dbReference type="EMBL" id="KV467260">
    <property type="protein sequence ID" value="OCT56613.1"/>
    <property type="molecule type" value="Genomic_DNA"/>
</dbReference>
<organism evidence="1">
    <name type="scientific">Xenopus laevis</name>
    <name type="common">African clawed frog</name>
    <dbReference type="NCBI Taxonomy" id="8355"/>
    <lineage>
        <taxon>Eukaryota</taxon>
        <taxon>Metazoa</taxon>
        <taxon>Chordata</taxon>
        <taxon>Craniata</taxon>
        <taxon>Vertebrata</taxon>
        <taxon>Euteleostomi</taxon>
        <taxon>Amphibia</taxon>
        <taxon>Batrachia</taxon>
        <taxon>Anura</taxon>
        <taxon>Pipoidea</taxon>
        <taxon>Pipidae</taxon>
        <taxon>Xenopodinae</taxon>
        <taxon>Xenopus</taxon>
        <taxon>Xenopus</taxon>
    </lineage>
</organism>
<protein>
    <submittedName>
        <fullName evidence="1">Uncharacterized protein</fullName>
    </submittedName>
</protein>